<dbReference type="EMBL" id="KE504295">
    <property type="protein sequence ID" value="EPS93149.1"/>
    <property type="molecule type" value="Genomic_DNA"/>
</dbReference>
<comment type="similarity">
    <text evidence="2 7">Belongs to the cytochrome P450 family.</text>
</comment>
<keyword evidence="8" id="KW-0812">Transmembrane</keyword>
<dbReference type="InterPro" id="IPR017972">
    <property type="entry name" value="Cyt_P450_CS"/>
</dbReference>
<proteinExistence type="inferred from homology"/>
<dbReference type="InterPro" id="IPR001128">
    <property type="entry name" value="Cyt_P450"/>
</dbReference>
<evidence type="ECO:0000256" key="3">
    <source>
        <dbReference type="ARBA" id="ARBA00022723"/>
    </source>
</evidence>
<keyword evidence="5 6" id="KW-0408">Iron</keyword>
<evidence type="ECO:0000256" key="8">
    <source>
        <dbReference type="SAM" id="Phobius"/>
    </source>
</evidence>
<gene>
    <name evidence="9" type="ORF">FOMPIDRAFT_132141</name>
</gene>
<dbReference type="HOGENOM" id="CLU_022195_0_2_1"/>
<dbReference type="Proteomes" id="UP000015241">
    <property type="component" value="Unassembled WGS sequence"/>
</dbReference>
<name>S8F2E8_FOMSC</name>
<evidence type="ECO:0000256" key="5">
    <source>
        <dbReference type="ARBA" id="ARBA00023004"/>
    </source>
</evidence>
<accession>S8F2E8</accession>
<sequence>MADTWEVVAAVVGICVVSILLKWRFDPLYSIPTIGPSLPLLSYIGAFKLYKDAPGVLAEGYAKYKTFRVAMLDQWVVIVSGADMNEELRKVPDSHADFAAAANDLISIRYSMSENIVNHPIHIPAIRGPLTKNLGVVFGDVVDEINEAFADSIDSKLKGDEWLGVNVLMTMAVIISRVSNRIFVGLPLCRNESYLSSVRQFTFDVSRARFFLNWFPKPLKRIVGPLLPWARQTTRQASVYLRPMIDDRLNKLRELGENWSDKPNDYLMWVMDEAARQGEPVEVVVDALMVTNFAAIHTSSNSITQALYQLAGSPQYVAFLREEVESVVREHGWSKIAVGKMWKLDSFMRESQRLNGITHITVMRKAKQDFTLSDGTFIPAGTVVAGAATATHRDASNYETPEVFDPLRFADMRSEEGASIKHQFVSTSPEYVPFGHGKHACPGRFFAVNELKVMMAYILLHYDIKFDGGKGRPDNWSRWYSVIPANATVLFRKRQDVAV</sequence>
<evidence type="ECO:0000313" key="10">
    <source>
        <dbReference type="Proteomes" id="UP000015241"/>
    </source>
</evidence>
<dbReference type="STRING" id="743788.S8F2E8"/>
<evidence type="ECO:0000256" key="6">
    <source>
        <dbReference type="PIRSR" id="PIRSR602401-1"/>
    </source>
</evidence>
<dbReference type="PRINTS" id="PR00463">
    <property type="entry name" value="EP450I"/>
</dbReference>
<dbReference type="PANTHER" id="PTHR46206">
    <property type="entry name" value="CYTOCHROME P450"/>
    <property type="match status" value="1"/>
</dbReference>
<keyword evidence="10" id="KW-1185">Reference proteome</keyword>
<comment type="cofactor">
    <cofactor evidence="1 6">
        <name>heme</name>
        <dbReference type="ChEBI" id="CHEBI:30413"/>
    </cofactor>
</comment>
<organism evidence="9 10">
    <name type="scientific">Fomitopsis schrenkii</name>
    <name type="common">Brown rot fungus</name>
    <dbReference type="NCBI Taxonomy" id="2126942"/>
    <lineage>
        <taxon>Eukaryota</taxon>
        <taxon>Fungi</taxon>
        <taxon>Dikarya</taxon>
        <taxon>Basidiomycota</taxon>
        <taxon>Agaricomycotina</taxon>
        <taxon>Agaricomycetes</taxon>
        <taxon>Polyporales</taxon>
        <taxon>Fomitopsis</taxon>
    </lineage>
</organism>
<dbReference type="AlphaFoldDB" id="S8F2E8"/>
<keyword evidence="3 6" id="KW-0479">Metal-binding</keyword>
<dbReference type="OrthoDB" id="1844152at2759"/>
<dbReference type="InterPro" id="IPR002401">
    <property type="entry name" value="Cyt_P450_E_grp-I"/>
</dbReference>
<dbReference type="GO" id="GO:0016705">
    <property type="term" value="F:oxidoreductase activity, acting on paired donors, with incorporation or reduction of molecular oxygen"/>
    <property type="evidence" value="ECO:0007669"/>
    <property type="project" value="InterPro"/>
</dbReference>
<keyword evidence="6 7" id="KW-0349">Heme</keyword>
<dbReference type="PRINTS" id="PR00385">
    <property type="entry name" value="P450"/>
</dbReference>
<dbReference type="PROSITE" id="PS00086">
    <property type="entry name" value="CYTOCHROME_P450"/>
    <property type="match status" value="1"/>
</dbReference>
<keyword evidence="8" id="KW-1133">Transmembrane helix</keyword>
<evidence type="ECO:0000313" key="9">
    <source>
        <dbReference type="EMBL" id="EPS93149.1"/>
    </source>
</evidence>
<dbReference type="GO" id="GO:0004497">
    <property type="term" value="F:monooxygenase activity"/>
    <property type="evidence" value="ECO:0007669"/>
    <property type="project" value="UniProtKB-KW"/>
</dbReference>
<dbReference type="Pfam" id="PF00067">
    <property type="entry name" value="p450"/>
    <property type="match status" value="1"/>
</dbReference>
<dbReference type="CDD" id="cd11041">
    <property type="entry name" value="CYP503A1-like"/>
    <property type="match status" value="1"/>
</dbReference>
<evidence type="ECO:0000256" key="1">
    <source>
        <dbReference type="ARBA" id="ARBA00001971"/>
    </source>
</evidence>
<evidence type="ECO:0000256" key="4">
    <source>
        <dbReference type="ARBA" id="ARBA00023002"/>
    </source>
</evidence>
<keyword evidence="8" id="KW-0472">Membrane</keyword>
<evidence type="ECO:0008006" key="11">
    <source>
        <dbReference type="Google" id="ProtNLM"/>
    </source>
</evidence>
<evidence type="ECO:0000256" key="2">
    <source>
        <dbReference type="ARBA" id="ARBA00010617"/>
    </source>
</evidence>
<keyword evidence="7" id="KW-0503">Monooxygenase</keyword>
<dbReference type="SUPFAM" id="SSF48264">
    <property type="entry name" value="Cytochrome P450"/>
    <property type="match status" value="1"/>
</dbReference>
<dbReference type="GO" id="GO:0005506">
    <property type="term" value="F:iron ion binding"/>
    <property type="evidence" value="ECO:0007669"/>
    <property type="project" value="InterPro"/>
</dbReference>
<keyword evidence="4 7" id="KW-0560">Oxidoreductase</keyword>
<protein>
    <recommendedName>
        <fullName evidence="11">Cytochrome P450</fullName>
    </recommendedName>
</protein>
<dbReference type="Gene3D" id="1.10.630.10">
    <property type="entry name" value="Cytochrome P450"/>
    <property type="match status" value="1"/>
</dbReference>
<dbReference type="InParanoid" id="S8F2E8"/>
<feature type="transmembrane region" description="Helical" evidence="8">
    <location>
        <begin position="7"/>
        <end position="25"/>
    </location>
</feature>
<dbReference type="eggNOG" id="KOG0157">
    <property type="taxonomic scope" value="Eukaryota"/>
</dbReference>
<dbReference type="InterPro" id="IPR036396">
    <property type="entry name" value="Cyt_P450_sf"/>
</dbReference>
<feature type="binding site" description="axial binding residue" evidence="6">
    <location>
        <position position="441"/>
    </location>
    <ligand>
        <name>heme</name>
        <dbReference type="ChEBI" id="CHEBI:30413"/>
    </ligand>
    <ligandPart>
        <name>Fe</name>
        <dbReference type="ChEBI" id="CHEBI:18248"/>
    </ligandPart>
</feature>
<evidence type="ECO:0000256" key="7">
    <source>
        <dbReference type="RuleBase" id="RU000461"/>
    </source>
</evidence>
<dbReference type="GO" id="GO:0020037">
    <property type="term" value="F:heme binding"/>
    <property type="evidence" value="ECO:0007669"/>
    <property type="project" value="InterPro"/>
</dbReference>
<reference evidence="9 10" key="1">
    <citation type="journal article" date="2012" name="Science">
        <title>The Paleozoic origin of enzymatic lignin decomposition reconstructed from 31 fungal genomes.</title>
        <authorList>
            <person name="Floudas D."/>
            <person name="Binder M."/>
            <person name="Riley R."/>
            <person name="Barry K."/>
            <person name="Blanchette R.A."/>
            <person name="Henrissat B."/>
            <person name="Martinez A.T."/>
            <person name="Otillar R."/>
            <person name="Spatafora J.W."/>
            <person name="Yadav J.S."/>
            <person name="Aerts A."/>
            <person name="Benoit I."/>
            <person name="Boyd A."/>
            <person name="Carlson A."/>
            <person name="Copeland A."/>
            <person name="Coutinho P.M."/>
            <person name="de Vries R.P."/>
            <person name="Ferreira P."/>
            <person name="Findley K."/>
            <person name="Foster B."/>
            <person name="Gaskell J."/>
            <person name="Glotzer D."/>
            <person name="Gorecki P."/>
            <person name="Heitman J."/>
            <person name="Hesse C."/>
            <person name="Hori C."/>
            <person name="Igarashi K."/>
            <person name="Jurgens J.A."/>
            <person name="Kallen N."/>
            <person name="Kersten P."/>
            <person name="Kohler A."/>
            <person name="Kuees U."/>
            <person name="Kumar T.K.A."/>
            <person name="Kuo A."/>
            <person name="LaButti K."/>
            <person name="Larrondo L.F."/>
            <person name="Lindquist E."/>
            <person name="Ling A."/>
            <person name="Lombard V."/>
            <person name="Lucas S."/>
            <person name="Lundell T."/>
            <person name="Martin R."/>
            <person name="McLaughlin D.J."/>
            <person name="Morgenstern I."/>
            <person name="Morin E."/>
            <person name="Murat C."/>
            <person name="Nagy L.G."/>
            <person name="Nolan M."/>
            <person name="Ohm R.A."/>
            <person name="Patyshakuliyeva A."/>
            <person name="Rokas A."/>
            <person name="Ruiz-Duenas F.J."/>
            <person name="Sabat G."/>
            <person name="Salamov A."/>
            <person name="Samejima M."/>
            <person name="Schmutz J."/>
            <person name="Slot J.C."/>
            <person name="St John F."/>
            <person name="Stenlid J."/>
            <person name="Sun H."/>
            <person name="Sun S."/>
            <person name="Syed K."/>
            <person name="Tsang A."/>
            <person name="Wiebenga A."/>
            <person name="Young D."/>
            <person name="Pisabarro A."/>
            <person name="Eastwood D.C."/>
            <person name="Martin F."/>
            <person name="Cullen D."/>
            <person name="Grigoriev I.V."/>
            <person name="Hibbett D.S."/>
        </authorList>
    </citation>
    <scope>NUCLEOTIDE SEQUENCE</scope>
    <source>
        <strain evidence="10">FP-58527</strain>
    </source>
</reference>